<dbReference type="InterPro" id="IPR021697">
    <property type="entry name" value="DUF3278"/>
</dbReference>
<evidence type="ECO:0000256" key="1">
    <source>
        <dbReference type="SAM" id="Phobius"/>
    </source>
</evidence>
<dbReference type="Pfam" id="PF11683">
    <property type="entry name" value="DUF3278"/>
    <property type="match status" value="1"/>
</dbReference>
<sequence>MLLFQSQTLLNSSRIGEYYERKENLGIKLIKSLYGINGPFDEYREQKINYLGNLLFATTSLYHILSSIIAWFTVSKYPTETAYTLLALTFFLYFCIFLIVIPSYLNSHDLITPLEVSKNDYPVAIKKNKQKFIKIGIFYTVIQWLILGLTTNNNTPLIVSLFSLKVILSSIMSGVAYNGVMYLIFKNNVDIEKDE</sequence>
<protein>
    <recommendedName>
        <fullName evidence="4">DUF3278 domain-containing protein</fullName>
    </recommendedName>
</protein>
<reference evidence="2 3" key="1">
    <citation type="submission" date="2012-07" db="EMBL/GenBank/DDBJ databases">
        <authorList>
            <person name="Moroni P."/>
            <person name="Richards V.P."/>
            <person name="Durkin S.A.S."/>
            <person name="Kim M."/>
            <person name="Pavinski Bitar P.D."/>
            <person name="Stanhope M.J."/>
            <person name="Town C.D."/>
            <person name="Zadoks R.N."/>
            <person name="Venter J.C."/>
        </authorList>
    </citation>
    <scope>NUCLEOTIDE SEQUENCE [LARGE SCALE GENOMIC DNA]</scope>
    <source>
        <strain evidence="2 3">MRI Z1-216</strain>
    </source>
</reference>
<dbReference type="EMBL" id="ALSF01000048">
    <property type="protein sequence ID" value="EPU40178.1"/>
    <property type="molecule type" value="Genomic_DNA"/>
</dbReference>
<dbReference type="Proteomes" id="UP000015176">
    <property type="component" value="Unassembled WGS sequence"/>
</dbReference>
<keyword evidence="1" id="KW-0812">Transmembrane</keyword>
<feature type="transmembrane region" description="Helical" evidence="1">
    <location>
        <begin position="157"/>
        <end position="185"/>
    </location>
</feature>
<keyword evidence="1" id="KW-0472">Membrane</keyword>
<feature type="transmembrane region" description="Helical" evidence="1">
    <location>
        <begin position="54"/>
        <end position="73"/>
    </location>
</feature>
<feature type="transmembrane region" description="Helical" evidence="1">
    <location>
        <begin position="85"/>
        <end position="105"/>
    </location>
</feature>
<proteinExistence type="predicted"/>
<evidence type="ECO:0000313" key="2">
    <source>
        <dbReference type="EMBL" id="EPU40178.1"/>
    </source>
</evidence>
<feature type="transmembrane region" description="Helical" evidence="1">
    <location>
        <begin position="132"/>
        <end position="151"/>
    </location>
</feature>
<organism evidence="2 3">
    <name type="scientific">Streptococcus agalactiae MRI Z1-216</name>
    <dbReference type="NCBI Taxonomy" id="1154879"/>
    <lineage>
        <taxon>Bacteria</taxon>
        <taxon>Bacillati</taxon>
        <taxon>Bacillota</taxon>
        <taxon>Bacilli</taxon>
        <taxon>Lactobacillales</taxon>
        <taxon>Streptococcaceae</taxon>
        <taxon>Streptococcus</taxon>
    </lineage>
</organism>
<keyword evidence="1" id="KW-1133">Transmembrane helix</keyword>
<name>A0AAD2WXN7_STRAG</name>
<dbReference type="AlphaFoldDB" id="A0AAD2WXN7"/>
<evidence type="ECO:0000313" key="3">
    <source>
        <dbReference type="Proteomes" id="UP000015176"/>
    </source>
</evidence>
<accession>A0AAD2WXN7</accession>
<gene>
    <name evidence="2" type="ORF">SAG0164_08595</name>
</gene>
<comment type="caution">
    <text evidence="2">The sequence shown here is derived from an EMBL/GenBank/DDBJ whole genome shotgun (WGS) entry which is preliminary data.</text>
</comment>
<evidence type="ECO:0008006" key="4">
    <source>
        <dbReference type="Google" id="ProtNLM"/>
    </source>
</evidence>